<dbReference type="Proteomes" id="UP001286456">
    <property type="component" value="Unassembled WGS sequence"/>
</dbReference>
<feature type="compositionally biased region" description="Polar residues" evidence="1">
    <location>
        <begin position="1129"/>
        <end position="1140"/>
    </location>
</feature>
<accession>A0AAE0J5B4</accession>
<feature type="compositionally biased region" description="Low complexity" evidence="1">
    <location>
        <begin position="661"/>
        <end position="678"/>
    </location>
</feature>
<feature type="compositionally biased region" description="Polar residues" evidence="1">
    <location>
        <begin position="830"/>
        <end position="842"/>
    </location>
</feature>
<feature type="compositionally biased region" description="Basic and acidic residues" evidence="1">
    <location>
        <begin position="1141"/>
        <end position="1164"/>
    </location>
</feature>
<reference evidence="3" key="1">
    <citation type="journal article" date="2023" name="Mol. Phylogenet. Evol.">
        <title>Genome-scale phylogeny and comparative genomics of the fungal order Sordariales.</title>
        <authorList>
            <person name="Hensen N."/>
            <person name="Bonometti L."/>
            <person name="Westerberg I."/>
            <person name="Brannstrom I.O."/>
            <person name="Guillou S."/>
            <person name="Cros-Aarteil S."/>
            <person name="Calhoun S."/>
            <person name="Haridas S."/>
            <person name="Kuo A."/>
            <person name="Mondo S."/>
            <person name="Pangilinan J."/>
            <person name="Riley R."/>
            <person name="LaButti K."/>
            <person name="Andreopoulos B."/>
            <person name="Lipzen A."/>
            <person name="Chen C."/>
            <person name="Yan M."/>
            <person name="Daum C."/>
            <person name="Ng V."/>
            <person name="Clum A."/>
            <person name="Steindorff A."/>
            <person name="Ohm R.A."/>
            <person name="Martin F."/>
            <person name="Silar P."/>
            <person name="Natvig D.O."/>
            <person name="Lalanne C."/>
            <person name="Gautier V."/>
            <person name="Ament-Velasquez S.L."/>
            <person name="Kruys A."/>
            <person name="Hutchinson M.I."/>
            <person name="Powell A.J."/>
            <person name="Barry K."/>
            <person name="Miller A.N."/>
            <person name="Grigoriev I.V."/>
            <person name="Debuchy R."/>
            <person name="Gladieux P."/>
            <person name="Hiltunen Thoren M."/>
            <person name="Johannesson H."/>
        </authorList>
    </citation>
    <scope>NUCLEOTIDE SEQUENCE</scope>
    <source>
        <strain evidence="3">SMH4131-1</strain>
    </source>
</reference>
<feature type="compositionally biased region" description="Low complexity" evidence="1">
    <location>
        <begin position="16"/>
        <end position="54"/>
    </location>
</feature>
<evidence type="ECO:0000313" key="3">
    <source>
        <dbReference type="EMBL" id="KAK3336486.1"/>
    </source>
</evidence>
<dbReference type="EMBL" id="JAUEPO010000001">
    <property type="protein sequence ID" value="KAK3336486.1"/>
    <property type="molecule type" value="Genomic_DNA"/>
</dbReference>
<feature type="compositionally biased region" description="Basic and acidic residues" evidence="1">
    <location>
        <begin position="632"/>
        <end position="641"/>
    </location>
</feature>
<name>A0AAE0J5B4_9PEZI</name>
<dbReference type="InterPro" id="IPR001357">
    <property type="entry name" value="BRCT_dom"/>
</dbReference>
<dbReference type="SUPFAM" id="SSF52113">
    <property type="entry name" value="BRCT domain"/>
    <property type="match status" value="1"/>
</dbReference>
<feature type="region of interest" description="Disordered" evidence="1">
    <location>
        <begin position="478"/>
        <end position="700"/>
    </location>
</feature>
<feature type="compositionally biased region" description="Basic and acidic residues" evidence="1">
    <location>
        <begin position="206"/>
        <end position="215"/>
    </location>
</feature>
<dbReference type="InterPro" id="IPR022047">
    <property type="entry name" value="Microcephalin-like"/>
</dbReference>
<feature type="compositionally biased region" description="Acidic residues" evidence="1">
    <location>
        <begin position="575"/>
        <end position="593"/>
    </location>
</feature>
<feature type="compositionally biased region" description="Low complexity" evidence="1">
    <location>
        <begin position="175"/>
        <end position="189"/>
    </location>
</feature>
<dbReference type="PANTHER" id="PTHR14625">
    <property type="entry name" value="MICROCEPHALIN"/>
    <property type="match status" value="1"/>
</dbReference>
<feature type="compositionally biased region" description="Low complexity" evidence="1">
    <location>
        <begin position="272"/>
        <end position="291"/>
    </location>
</feature>
<feature type="compositionally biased region" description="Polar residues" evidence="1">
    <location>
        <begin position="399"/>
        <end position="412"/>
    </location>
</feature>
<feature type="compositionally biased region" description="Acidic residues" evidence="1">
    <location>
        <begin position="1165"/>
        <end position="1174"/>
    </location>
</feature>
<feature type="region of interest" description="Disordered" evidence="1">
    <location>
        <begin position="1"/>
        <end position="91"/>
    </location>
</feature>
<feature type="compositionally biased region" description="Polar residues" evidence="1">
    <location>
        <begin position="915"/>
        <end position="933"/>
    </location>
</feature>
<evidence type="ECO:0000256" key="1">
    <source>
        <dbReference type="SAM" id="MobiDB-lite"/>
    </source>
</evidence>
<feature type="region of interest" description="Disordered" evidence="1">
    <location>
        <begin position="766"/>
        <end position="801"/>
    </location>
</feature>
<feature type="compositionally biased region" description="Pro residues" evidence="1">
    <location>
        <begin position="116"/>
        <end position="131"/>
    </location>
</feature>
<feature type="region of interest" description="Disordered" evidence="1">
    <location>
        <begin position="830"/>
        <end position="974"/>
    </location>
</feature>
<dbReference type="InterPro" id="IPR036420">
    <property type="entry name" value="BRCT_dom_sf"/>
</dbReference>
<comment type="caution">
    <text evidence="3">The sequence shown here is derived from an EMBL/GenBank/DDBJ whole genome shotgun (WGS) entry which is preliminary data.</text>
</comment>
<dbReference type="Gene3D" id="3.40.50.10190">
    <property type="entry name" value="BRCT domain"/>
    <property type="match status" value="1"/>
</dbReference>
<gene>
    <name evidence="3" type="ORF">B0T19DRAFT_453920</name>
</gene>
<organism evidence="3 4">
    <name type="scientific">Cercophora scortea</name>
    <dbReference type="NCBI Taxonomy" id="314031"/>
    <lineage>
        <taxon>Eukaryota</taxon>
        <taxon>Fungi</taxon>
        <taxon>Dikarya</taxon>
        <taxon>Ascomycota</taxon>
        <taxon>Pezizomycotina</taxon>
        <taxon>Sordariomycetes</taxon>
        <taxon>Sordariomycetidae</taxon>
        <taxon>Sordariales</taxon>
        <taxon>Lasiosphaeriaceae</taxon>
        <taxon>Cercophora</taxon>
    </lineage>
</organism>
<sequence length="1298" mass="138640">MDPQSPPKRMTRARAAKSTTTTTAAATAEPTAKTTRIVTAAAKAKAITATRGTASTSAKRKTRPDDAEDEDPSENIAQTSEVPVKQAPPPAVAMKAIKPTRGRPKKMVVELASQAPAPPPAAAPAPAPEPQQPVEHVKPTRGRPKKVVEPAAPEPSKTIRATRAKKTNAEEEAAEAAAPAKKATRGRPPTGAAPKQPLRSAMKKTVKFEEPEKENIAPSRPTAASRAPKAPAAASASAPTPASAAASEPVAGLRARPMRRPATAGRAVRGIKTTATSTAATVKSKAKASAASDKEDKPLPLSPKKVNQMATNKNATDSDDELGEKTPVRQLMRNPIKPAGGHKKVDHAAPVENDDEDDLNPSEAVPALMLGTPAKRPAASPWKNTIKSPAKRVEGVLGTSVTQTRTDGQPAQSPMKMSLLQSPAKRPPPGIRAPDLGLGMGGANGFQPGATPMKMSLFSSPAKRALSPAKGLFAPLQEEVQPDRSPAPKATILATPLPGEVTSGLRAQDGNEDEEMTQEDDEAVPDSPTRLRFPGRLSAVLPRHADPELNNAMLVLPEAAEDDQDQEVNPADVQQQEDEEEDDEDEEEEEVETLGEPMALDEPQLGEDEHDNSTSTTPPTSPPKHIQAMFGLREKDLHPPTEADFDSEDEQSPQKGGFVGVFGAAPATPSPATSSATPRTRNMAGRTRSSGRSAAKRVRVDDDRFGFTPLADQLSSWTAGPSPLKTGISADSPIVSAPSPLGGMPAAPEPTPVQTTFFEDEMVVRPDTAETEVESSPEAEMEDAPADVMEENSESPVLEDIPFTDEDVALAAEAHEMSLMEPDQVEELVHNSSLDDSVSEASQEYGDENDIPIDPTLMPSNGADDIRVPPVTPQRHVRREFHTVSKIPLKPAAEDSPQSKMKKRSHSISRLPVQRPTQGTIRSASVISYSPMKQQDEAELEEDNEDGESTPVTPQKSEVTWSTMGTPARTPRRDMDPALLRGAVVFVDVYTTEGADASGIFTELLGQMGARCVKSWPWNPTSPNSTPAKDGAAAKVGITHVVYKDGGKRTLEKVRQSGGVVQCVGVSWVLDCERENQWLDEAPYHIDTSAVPRGGARRRKSMEPKSIANMNGMLVPTPVRSVSGGGHNSRGSQGTPNTPVNRRDSALWMRTPDDESDRGHHGHEDEDDNDEDNENSFIHDDNHTEWNMVLTPVPKTPAPEAIARFAANIELTTPSEGSVDGDDPLTSPATLMTRTCPPKQQQHASTTTTTVNAFSQLGAGILGRDKDESVLMRLMAARRKSLQFAPKVGSPLSRAWKN</sequence>
<dbReference type="PROSITE" id="PS50172">
    <property type="entry name" value="BRCT"/>
    <property type="match status" value="1"/>
</dbReference>
<dbReference type="CDD" id="cd17716">
    <property type="entry name" value="BRCT_microcephalin_rpt1"/>
    <property type="match status" value="1"/>
</dbReference>
<evidence type="ECO:0000313" key="4">
    <source>
        <dbReference type="Proteomes" id="UP001286456"/>
    </source>
</evidence>
<dbReference type="GO" id="GO:0000278">
    <property type="term" value="P:mitotic cell cycle"/>
    <property type="evidence" value="ECO:0007669"/>
    <property type="project" value="TreeGrafter"/>
</dbReference>
<proteinExistence type="predicted"/>
<feature type="domain" description="BRCT" evidence="2">
    <location>
        <begin position="975"/>
        <end position="1086"/>
    </location>
</feature>
<dbReference type="PANTHER" id="PTHR14625:SF3">
    <property type="entry name" value="MICROCEPHALIN"/>
    <property type="match status" value="1"/>
</dbReference>
<reference evidence="3" key="2">
    <citation type="submission" date="2023-06" db="EMBL/GenBank/DDBJ databases">
        <authorList>
            <consortium name="Lawrence Berkeley National Laboratory"/>
            <person name="Haridas S."/>
            <person name="Hensen N."/>
            <person name="Bonometti L."/>
            <person name="Westerberg I."/>
            <person name="Brannstrom I.O."/>
            <person name="Guillou S."/>
            <person name="Cros-Aarteil S."/>
            <person name="Calhoun S."/>
            <person name="Kuo A."/>
            <person name="Mondo S."/>
            <person name="Pangilinan J."/>
            <person name="Riley R."/>
            <person name="Labutti K."/>
            <person name="Andreopoulos B."/>
            <person name="Lipzen A."/>
            <person name="Chen C."/>
            <person name="Yanf M."/>
            <person name="Daum C."/>
            <person name="Ng V."/>
            <person name="Clum A."/>
            <person name="Steindorff A."/>
            <person name="Ohm R."/>
            <person name="Martin F."/>
            <person name="Silar P."/>
            <person name="Natvig D."/>
            <person name="Lalanne C."/>
            <person name="Gautier V."/>
            <person name="Ament-Velasquez S.L."/>
            <person name="Kruys A."/>
            <person name="Hutchinson M.I."/>
            <person name="Powell A.J."/>
            <person name="Barry K."/>
            <person name="Miller A.N."/>
            <person name="Grigoriev I.V."/>
            <person name="Debuchy R."/>
            <person name="Gladieux P."/>
            <person name="Thoren M.H."/>
            <person name="Johannesson H."/>
        </authorList>
    </citation>
    <scope>NUCLEOTIDE SEQUENCE</scope>
    <source>
        <strain evidence="3">SMH4131-1</strain>
    </source>
</reference>
<feature type="compositionally biased region" description="Low complexity" evidence="1">
    <location>
        <begin position="217"/>
        <end position="247"/>
    </location>
</feature>
<feature type="compositionally biased region" description="Polar residues" evidence="1">
    <location>
        <begin position="950"/>
        <end position="965"/>
    </location>
</feature>
<protein>
    <recommendedName>
        <fullName evidence="2">BRCT domain-containing protein</fullName>
    </recommendedName>
</protein>
<feature type="compositionally biased region" description="Acidic residues" evidence="1">
    <location>
        <begin position="769"/>
        <end position="793"/>
    </location>
</feature>
<feature type="compositionally biased region" description="Acidic residues" evidence="1">
    <location>
        <begin position="510"/>
        <end position="524"/>
    </location>
</feature>
<feature type="compositionally biased region" description="Acidic residues" evidence="1">
    <location>
        <begin position="937"/>
        <end position="948"/>
    </location>
</feature>
<keyword evidence="4" id="KW-1185">Reference proteome</keyword>
<feature type="region of interest" description="Disordered" evidence="1">
    <location>
        <begin position="1088"/>
        <end position="1179"/>
    </location>
</feature>
<feature type="region of interest" description="Disordered" evidence="1">
    <location>
        <begin position="111"/>
        <end position="455"/>
    </location>
</feature>
<feature type="region of interest" description="Disordered" evidence="1">
    <location>
        <begin position="713"/>
        <end position="752"/>
    </location>
</feature>
<evidence type="ECO:0000259" key="2">
    <source>
        <dbReference type="PROSITE" id="PS50172"/>
    </source>
</evidence>